<dbReference type="InterPro" id="IPR036615">
    <property type="entry name" value="Mur_ligase_C_dom_sf"/>
</dbReference>
<keyword evidence="4" id="KW-0436">Ligase</keyword>
<feature type="compositionally biased region" description="Pro residues" evidence="1">
    <location>
        <begin position="62"/>
        <end position="75"/>
    </location>
</feature>
<dbReference type="Pfam" id="PF02875">
    <property type="entry name" value="Mur_ligase_C"/>
    <property type="match status" value="1"/>
</dbReference>
<dbReference type="SUPFAM" id="SSF63418">
    <property type="entry name" value="MurE/MurF N-terminal domain"/>
    <property type="match status" value="1"/>
</dbReference>
<accession>A0A2J7ZZB1</accession>
<reference evidence="4 5" key="1">
    <citation type="journal article" date="2017" name="Mol. Biol. Evol.">
        <title>The 4-celled Tetrabaena socialis nuclear genome reveals the essential components for genetic control of cell number at the origin of multicellularity in the volvocine lineage.</title>
        <authorList>
            <person name="Featherston J."/>
            <person name="Arakaki Y."/>
            <person name="Hanschen E.R."/>
            <person name="Ferris P.J."/>
            <person name="Michod R.E."/>
            <person name="Olson B.J.S.C."/>
            <person name="Nozaki H."/>
            <person name="Durand P.M."/>
        </authorList>
    </citation>
    <scope>NUCLEOTIDE SEQUENCE [LARGE SCALE GENOMIC DNA]</scope>
    <source>
        <strain evidence="4 5">NIES-571</strain>
    </source>
</reference>
<dbReference type="InterPro" id="IPR004101">
    <property type="entry name" value="Mur_ligase_C"/>
</dbReference>
<dbReference type="PANTHER" id="PTHR23135">
    <property type="entry name" value="MUR LIGASE FAMILY MEMBER"/>
    <property type="match status" value="1"/>
</dbReference>
<feature type="compositionally biased region" description="Acidic residues" evidence="1">
    <location>
        <begin position="76"/>
        <end position="100"/>
    </location>
</feature>
<dbReference type="Gene3D" id="3.90.190.20">
    <property type="entry name" value="Mur ligase, C-terminal domain"/>
    <property type="match status" value="1"/>
</dbReference>
<dbReference type="GO" id="GO:0016881">
    <property type="term" value="F:acid-amino acid ligase activity"/>
    <property type="evidence" value="ECO:0007669"/>
    <property type="project" value="InterPro"/>
</dbReference>
<evidence type="ECO:0000313" key="4">
    <source>
        <dbReference type="EMBL" id="PNH05610.1"/>
    </source>
</evidence>
<dbReference type="Gene3D" id="3.40.1390.10">
    <property type="entry name" value="MurE/MurF, N-terminal domain"/>
    <property type="match status" value="1"/>
</dbReference>
<dbReference type="Pfam" id="PF08245">
    <property type="entry name" value="Mur_ligase_M"/>
    <property type="match status" value="1"/>
</dbReference>
<protein>
    <submittedName>
        <fullName evidence="4">UDP-N-acetylmuramoyl-L-alanyl-D-glutamate--2, 6-diaminopimelate ligase</fullName>
    </submittedName>
</protein>
<feature type="domain" description="Mur ligase central" evidence="3">
    <location>
        <begin position="458"/>
        <end position="540"/>
    </location>
</feature>
<feature type="region of interest" description="Disordered" evidence="1">
    <location>
        <begin position="52"/>
        <end position="160"/>
    </location>
</feature>
<dbReference type="SUPFAM" id="SSF53623">
    <property type="entry name" value="MurD-like peptide ligases, catalytic domain"/>
    <property type="match status" value="1"/>
</dbReference>
<evidence type="ECO:0000313" key="5">
    <source>
        <dbReference type="Proteomes" id="UP000236333"/>
    </source>
</evidence>
<evidence type="ECO:0000259" key="3">
    <source>
        <dbReference type="Pfam" id="PF08245"/>
    </source>
</evidence>
<organism evidence="4 5">
    <name type="scientific">Tetrabaena socialis</name>
    <dbReference type="NCBI Taxonomy" id="47790"/>
    <lineage>
        <taxon>Eukaryota</taxon>
        <taxon>Viridiplantae</taxon>
        <taxon>Chlorophyta</taxon>
        <taxon>core chlorophytes</taxon>
        <taxon>Chlorophyceae</taxon>
        <taxon>CS clade</taxon>
        <taxon>Chlamydomonadales</taxon>
        <taxon>Tetrabaenaceae</taxon>
        <taxon>Tetrabaena</taxon>
    </lineage>
</organism>
<dbReference type="GO" id="GO:0005524">
    <property type="term" value="F:ATP binding"/>
    <property type="evidence" value="ECO:0007669"/>
    <property type="project" value="InterPro"/>
</dbReference>
<dbReference type="AlphaFoldDB" id="A0A2J7ZZB1"/>
<name>A0A2J7ZZB1_9CHLO</name>
<evidence type="ECO:0000256" key="1">
    <source>
        <dbReference type="SAM" id="MobiDB-lite"/>
    </source>
</evidence>
<dbReference type="InterPro" id="IPR013221">
    <property type="entry name" value="Mur_ligase_cen"/>
</dbReference>
<gene>
    <name evidence="4" type="ORF">TSOC_008104</name>
</gene>
<proteinExistence type="predicted"/>
<dbReference type="InterPro" id="IPR036565">
    <property type="entry name" value="Mur-like_cat_sf"/>
</dbReference>
<dbReference type="OrthoDB" id="533138at2759"/>
<dbReference type="InterPro" id="IPR035911">
    <property type="entry name" value="MurE/MurF_N"/>
</dbReference>
<dbReference type="Gene3D" id="3.40.1190.10">
    <property type="entry name" value="Mur-like, catalytic domain"/>
    <property type="match status" value="1"/>
</dbReference>
<evidence type="ECO:0000259" key="2">
    <source>
        <dbReference type="Pfam" id="PF02875"/>
    </source>
</evidence>
<dbReference type="PANTHER" id="PTHR23135:SF4">
    <property type="entry name" value="UDP-N-ACETYLMURAMOYL-L-ALANYL-D-GLUTAMATE--2,6-DIAMINOPIMELATE LIGASE MURE HOMOLOG, CHLOROPLASTIC"/>
    <property type="match status" value="1"/>
</dbReference>
<feature type="compositionally biased region" description="Acidic residues" evidence="1">
    <location>
        <begin position="110"/>
        <end position="132"/>
    </location>
</feature>
<feature type="domain" description="Mur ligase C-terminal" evidence="2">
    <location>
        <begin position="562"/>
        <end position="721"/>
    </location>
</feature>
<comment type="caution">
    <text evidence="4">The sequence shown here is derived from an EMBL/GenBank/DDBJ whole genome shotgun (WGS) entry which is preliminary data.</text>
</comment>
<dbReference type="EMBL" id="PGGS01000292">
    <property type="protein sequence ID" value="PNH05610.1"/>
    <property type="molecule type" value="Genomic_DNA"/>
</dbReference>
<sequence length="795" mass="85790">MLVKHGLGRPPASAHSRAVTSCVPCPLHRAPLASVGLACPAPHVESGRKLSVVAKARRGRPPAQPEPDEPGPGPDLPDDELFLDDEFDEGEDTAYAEELDPMSRRLVEPDQPEPDWDDDGEYEEAEDEDEATETDRDGIAADGDAGEPSTSYPEPPDREFRASDLFGEAGLMDAALWLASRYPDVGVTGVQSNPHLVVPGDVFVLHPGLTEDDDLYAIGAAVEKGATVVVAPTLQPDDINVEPWSGADPLKEPGMLPDDLPVVRMEDTSAAGSMLAAAFYGAPAREMVTVGVLGEHGKTTTAWLIRGVLEELGQTVGLMSNIEHAIAEDRLDEDGYLWEATEEDPSVDRESSVPFKLIPYEGKYEQFYGQALPGLNAQKMLAGMHDRGAKVAVLEMGIPSLVIGTFDFVDINVAVVTSLPPTKPAPGEQQGRDAAKASSSEAAELIMGTLAVKFRDSDAQVLVLNLDDPQAAGFLKRLDGVVPVVTYSLTNSKADVTAESIKSNIWETEVLVKTPGGRLQFIINLLGRHNVSNLLAAVATGIALKAPLTSIVAGIEAVEIPGRSEVLDEGQDFSVVVDAARTPEHLAAMLEAIRQGGAKQIFTVFGCSGHEDPTLRPRMGAVAHAKSDYVIVTNESPRLEDPAKVVADIVAGFPDDMVNRYSMYAYFPFQDQGRTPLWFEPYLQKAQRDNKRYIMEDRYSAIRAAIGTAGPDDVVLLAGKGHEDWVEHAGEDGDVLTGWLDDRVEARNALSKLKYLKQIPAFNRDTLPWGSRIETLMETLSVDPGDFSRGLPTDE</sequence>
<keyword evidence="5" id="KW-1185">Reference proteome</keyword>
<dbReference type="SUPFAM" id="SSF53244">
    <property type="entry name" value="MurD-like peptide ligases, peptide-binding domain"/>
    <property type="match status" value="1"/>
</dbReference>
<dbReference type="Proteomes" id="UP000236333">
    <property type="component" value="Unassembled WGS sequence"/>
</dbReference>